<dbReference type="Proteomes" id="UP000396788">
    <property type="component" value="Unassembled WGS sequence"/>
</dbReference>
<reference evidence="1 2" key="1">
    <citation type="submission" date="2019-08" db="EMBL/GenBank/DDBJ databases">
        <authorList>
            <person name="Peeters C."/>
        </authorList>
    </citation>
    <scope>NUCLEOTIDE SEQUENCE [LARGE SCALE GENOMIC DNA]</scope>
    <source>
        <strain evidence="1 2">LMG 31107</strain>
    </source>
</reference>
<dbReference type="EMBL" id="CABPRY010000014">
    <property type="protein sequence ID" value="VVE41776.1"/>
    <property type="molecule type" value="Genomic_DNA"/>
</dbReference>
<dbReference type="Pfam" id="PF20457">
    <property type="entry name" value="DUF6710"/>
    <property type="match status" value="1"/>
</dbReference>
<sequence>MTYLFSEIYADAESYREIGTGRKLGPVLSQRLAAFFEIGNLMHEKGLPAFRDSIDVARSGEAA</sequence>
<evidence type="ECO:0000313" key="2">
    <source>
        <dbReference type="Proteomes" id="UP000396788"/>
    </source>
</evidence>
<accession>A0A5E4XZI1</accession>
<evidence type="ECO:0000313" key="1">
    <source>
        <dbReference type="EMBL" id="VVE41776.1"/>
    </source>
</evidence>
<protein>
    <submittedName>
        <fullName evidence="1">Uncharacterized protein</fullName>
    </submittedName>
</protein>
<name>A0A5E4XZI1_9BURK</name>
<dbReference type="InterPro" id="IPR046556">
    <property type="entry name" value="DUF6710"/>
</dbReference>
<dbReference type="AlphaFoldDB" id="A0A5E4XZI1"/>
<organism evidence="1 2">
    <name type="scientific">Pandoraea cepalis</name>
    <dbReference type="NCBI Taxonomy" id="2508294"/>
    <lineage>
        <taxon>Bacteria</taxon>
        <taxon>Pseudomonadati</taxon>
        <taxon>Pseudomonadota</taxon>
        <taxon>Betaproteobacteria</taxon>
        <taxon>Burkholderiales</taxon>
        <taxon>Burkholderiaceae</taxon>
        <taxon>Pandoraea</taxon>
    </lineage>
</organism>
<gene>
    <name evidence="1" type="ORF">PCE31107_04198</name>
</gene>
<proteinExistence type="predicted"/>